<feature type="compositionally biased region" description="Polar residues" evidence="1">
    <location>
        <begin position="138"/>
        <end position="164"/>
    </location>
</feature>
<dbReference type="RefSeq" id="XP_019051023.1">
    <property type="nucleotide sequence ID" value="XM_019188145.1"/>
</dbReference>
<dbReference type="Proteomes" id="UP000092730">
    <property type="component" value="Chromosome 1"/>
</dbReference>
<feature type="compositionally biased region" description="Low complexity" evidence="1">
    <location>
        <begin position="82"/>
        <end position="94"/>
    </location>
</feature>
<dbReference type="VEuPathDB" id="FungiDB:I302_01467"/>
<feature type="compositionally biased region" description="Low complexity" evidence="1">
    <location>
        <begin position="106"/>
        <end position="136"/>
    </location>
</feature>
<dbReference type="AlphaFoldDB" id="A0A1B9GFW8"/>
<name>A0A1B9GFW8_9TREE</name>
<evidence type="ECO:0000313" key="2">
    <source>
        <dbReference type="EMBL" id="OCF29953.1"/>
    </source>
</evidence>
<feature type="region of interest" description="Disordered" evidence="1">
    <location>
        <begin position="1"/>
        <end position="179"/>
    </location>
</feature>
<dbReference type="GeneID" id="30205866"/>
<reference evidence="3" key="4">
    <citation type="submission" date="2024-02" db="EMBL/GenBank/DDBJ databases">
        <title>Comparative genomics of Cryptococcus and Kwoniella reveals pathogenesis evolution and contrasting modes of karyotype evolution via chromosome fusion or intercentromeric recombination.</title>
        <authorList>
            <person name="Coelho M.A."/>
            <person name="David-Palma M."/>
            <person name="Shea T."/>
            <person name="Bowers K."/>
            <person name="McGinley-Smith S."/>
            <person name="Mohammad A.W."/>
            <person name="Gnirke A."/>
            <person name="Yurkov A.M."/>
            <person name="Nowrousian M."/>
            <person name="Sun S."/>
            <person name="Cuomo C.A."/>
            <person name="Heitman J."/>
        </authorList>
    </citation>
    <scope>NUCLEOTIDE SEQUENCE</scope>
    <source>
        <strain evidence="3">CBS 10118</strain>
    </source>
</reference>
<proteinExistence type="predicted"/>
<evidence type="ECO:0000256" key="1">
    <source>
        <dbReference type="SAM" id="MobiDB-lite"/>
    </source>
</evidence>
<feature type="compositionally biased region" description="Polar residues" evidence="1">
    <location>
        <begin position="1"/>
        <end position="14"/>
    </location>
</feature>
<reference evidence="3" key="2">
    <citation type="submission" date="2013-07" db="EMBL/GenBank/DDBJ databases">
        <authorList>
            <consortium name="The Broad Institute Genome Sequencing Platform"/>
            <person name="Cuomo C."/>
            <person name="Litvintseva A."/>
            <person name="Chen Y."/>
            <person name="Heitman J."/>
            <person name="Sun S."/>
            <person name="Springer D."/>
            <person name="Dromer F."/>
            <person name="Young S.K."/>
            <person name="Zeng Q."/>
            <person name="Gargeya S."/>
            <person name="Fitzgerald M."/>
            <person name="Abouelleil A."/>
            <person name="Alvarado L."/>
            <person name="Berlin A.M."/>
            <person name="Chapman S.B."/>
            <person name="Dewar J."/>
            <person name="Goldberg J."/>
            <person name="Griggs A."/>
            <person name="Gujja S."/>
            <person name="Hansen M."/>
            <person name="Howarth C."/>
            <person name="Imamovic A."/>
            <person name="Larimer J."/>
            <person name="McCowan C."/>
            <person name="Murphy C."/>
            <person name="Pearson M."/>
            <person name="Priest M."/>
            <person name="Roberts A."/>
            <person name="Saif S."/>
            <person name="Shea T."/>
            <person name="Sykes S."/>
            <person name="Wortman J."/>
            <person name="Nusbaum C."/>
            <person name="Birren B."/>
        </authorList>
    </citation>
    <scope>NUCLEOTIDE SEQUENCE</scope>
    <source>
        <strain evidence="3">CBS 10118</strain>
    </source>
</reference>
<accession>A0A1B9GFW8</accession>
<dbReference type="EMBL" id="KI894018">
    <property type="protein sequence ID" value="OCF29953.1"/>
    <property type="molecule type" value="Genomic_DNA"/>
</dbReference>
<feature type="compositionally biased region" description="Polar residues" evidence="1">
    <location>
        <begin position="23"/>
        <end position="51"/>
    </location>
</feature>
<evidence type="ECO:0000313" key="3">
    <source>
        <dbReference type="EMBL" id="WVW80787.1"/>
    </source>
</evidence>
<dbReference type="OrthoDB" id="10639899at2759"/>
<gene>
    <name evidence="2" type="ORF">I302_01467</name>
    <name evidence="3" type="ORF">I302_102774</name>
</gene>
<dbReference type="KEGG" id="kbi:30205866"/>
<feature type="region of interest" description="Disordered" evidence="1">
    <location>
        <begin position="225"/>
        <end position="253"/>
    </location>
</feature>
<keyword evidence="4" id="KW-1185">Reference proteome</keyword>
<evidence type="ECO:0000313" key="4">
    <source>
        <dbReference type="Proteomes" id="UP000092730"/>
    </source>
</evidence>
<reference evidence="2" key="3">
    <citation type="submission" date="2014-01" db="EMBL/GenBank/DDBJ databases">
        <title>Evolution of pathogenesis and genome organization in the Tremellales.</title>
        <authorList>
            <person name="Cuomo C."/>
            <person name="Litvintseva A."/>
            <person name="Heitman J."/>
            <person name="Chen Y."/>
            <person name="Sun S."/>
            <person name="Springer D."/>
            <person name="Dromer F."/>
            <person name="Young S."/>
            <person name="Zeng Q."/>
            <person name="Chapman S."/>
            <person name="Gujja S."/>
            <person name="Saif S."/>
            <person name="Birren B."/>
        </authorList>
    </citation>
    <scope>NUCLEOTIDE SEQUENCE</scope>
    <source>
        <strain evidence="2">CBS 10118</strain>
    </source>
</reference>
<feature type="compositionally biased region" description="Basic and acidic residues" evidence="1">
    <location>
        <begin position="52"/>
        <end position="72"/>
    </location>
</feature>
<sequence>MSSRRQPQNENVIHSTRRGGVTHTLSSANKIKSSKENILSSNRKSTLTKDISSGKDLRVAGRSKEDEGEKNAIKSLRKPLDPRSSSTTTSTPRTALSSKSTGVQAPLQTQKTTLKPKTAATPSSKPKSKPRSALPLAQTPSQGRISRVKSTLNIYTPGVSTTSKSKIRIKEDREDEVDEVEYMPPSVQEREYESHFAMPNRQFDEDLEEVRPKRDLGFDLDLHSDVDAPMNGHDNLPSRGNDNGDLSFELDLPEEDDLQIQHLAQNDFMLEI</sequence>
<protein>
    <submittedName>
        <fullName evidence="2">Uncharacterized protein</fullName>
    </submittedName>
</protein>
<reference evidence="2" key="1">
    <citation type="submission" date="2013-07" db="EMBL/GenBank/DDBJ databases">
        <title>The Genome Sequence of Cryptococcus bestiolae CBS10118.</title>
        <authorList>
            <consortium name="The Broad Institute Genome Sequencing Platform"/>
            <person name="Cuomo C."/>
            <person name="Litvintseva A."/>
            <person name="Chen Y."/>
            <person name="Heitman J."/>
            <person name="Sun S."/>
            <person name="Springer D."/>
            <person name="Dromer F."/>
            <person name="Young S.K."/>
            <person name="Zeng Q."/>
            <person name="Gargeya S."/>
            <person name="Fitzgerald M."/>
            <person name="Abouelleil A."/>
            <person name="Alvarado L."/>
            <person name="Berlin A.M."/>
            <person name="Chapman S.B."/>
            <person name="Dewar J."/>
            <person name="Goldberg J."/>
            <person name="Griggs A."/>
            <person name="Gujja S."/>
            <person name="Hansen M."/>
            <person name="Howarth C."/>
            <person name="Imamovic A."/>
            <person name="Larimer J."/>
            <person name="McCowan C."/>
            <person name="Murphy C."/>
            <person name="Pearson M."/>
            <person name="Priest M."/>
            <person name="Roberts A."/>
            <person name="Saif S."/>
            <person name="Shea T."/>
            <person name="Sykes S."/>
            <person name="Wortman J."/>
            <person name="Nusbaum C."/>
            <person name="Birren B."/>
        </authorList>
    </citation>
    <scope>NUCLEOTIDE SEQUENCE [LARGE SCALE GENOMIC DNA]</scope>
    <source>
        <strain evidence="2">CBS 10118</strain>
    </source>
</reference>
<organism evidence="2">
    <name type="scientific">Kwoniella bestiolae CBS 10118</name>
    <dbReference type="NCBI Taxonomy" id="1296100"/>
    <lineage>
        <taxon>Eukaryota</taxon>
        <taxon>Fungi</taxon>
        <taxon>Dikarya</taxon>
        <taxon>Basidiomycota</taxon>
        <taxon>Agaricomycotina</taxon>
        <taxon>Tremellomycetes</taxon>
        <taxon>Tremellales</taxon>
        <taxon>Cryptococcaceae</taxon>
        <taxon>Kwoniella</taxon>
    </lineage>
</organism>
<dbReference type="EMBL" id="CP144541">
    <property type="protein sequence ID" value="WVW80787.1"/>
    <property type="molecule type" value="Genomic_DNA"/>
</dbReference>